<evidence type="ECO:0000313" key="3">
    <source>
        <dbReference type="Proteomes" id="UP000190044"/>
    </source>
</evidence>
<evidence type="ECO:0000313" key="2">
    <source>
        <dbReference type="EMBL" id="SKB94226.1"/>
    </source>
</evidence>
<reference evidence="3" key="1">
    <citation type="submission" date="2017-02" db="EMBL/GenBank/DDBJ databases">
        <authorList>
            <person name="Varghese N."/>
            <person name="Submissions S."/>
        </authorList>
    </citation>
    <scope>NUCLEOTIDE SEQUENCE [LARGE SCALE GENOMIC DNA]</scope>
    <source>
        <strain evidence="3">R11H</strain>
    </source>
</reference>
<sequence>MRPLPPGLGLDVQEQPPASNERIPTGDGLRVARRHACRSLLPQWDICDPEIGTSGSDCADAKPAPPAIAATTATALIFIKFIQHLPSDNAPRVMTKRLMPAAPEIFASPLKKVETSFRQILKTMNYILFK</sequence>
<accession>A0A1T5FDP6</accession>
<dbReference type="Proteomes" id="UP000190044">
    <property type="component" value="Unassembled WGS sequence"/>
</dbReference>
<gene>
    <name evidence="2" type="ORF">SAMN06295937_103310</name>
</gene>
<organism evidence="2 3">
    <name type="scientific">Sphingopyxis flava</name>
    <dbReference type="NCBI Taxonomy" id="1507287"/>
    <lineage>
        <taxon>Bacteria</taxon>
        <taxon>Pseudomonadati</taxon>
        <taxon>Pseudomonadota</taxon>
        <taxon>Alphaproteobacteria</taxon>
        <taxon>Sphingomonadales</taxon>
        <taxon>Sphingomonadaceae</taxon>
        <taxon>Sphingopyxis</taxon>
    </lineage>
</organism>
<keyword evidence="3" id="KW-1185">Reference proteome</keyword>
<protein>
    <submittedName>
        <fullName evidence="2">Uncharacterized protein</fullName>
    </submittedName>
</protein>
<dbReference type="AlphaFoldDB" id="A0A1T5FDP6"/>
<dbReference type="EMBL" id="FUYP01000033">
    <property type="protein sequence ID" value="SKB94226.1"/>
    <property type="molecule type" value="Genomic_DNA"/>
</dbReference>
<proteinExistence type="predicted"/>
<feature type="region of interest" description="Disordered" evidence="1">
    <location>
        <begin position="1"/>
        <end position="27"/>
    </location>
</feature>
<evidence type="ECO:0000256" key="1">
    <source>
        <dbReference type="SAM" id="MobiDB-lite"/>
    </source>
</evidence>
<name>A0A1T5FDP6_9SPHN</name>